<proteinExistence type="predicted"/>
<name>A0A081BTJ6_9BACT</name>
<dbReference type="Gene3D" id="3.20.80.10">
    <property type="entry name" value="Regulatory factor, effector binding domain"/>
    <property type="match status" value="1"/>
</dbReference>
<feature type="domain" description="GyrI-like small molecule binding" evidence="1">
    <location>
        <begin position="20"/>
        <end position="198"/>
    </location>
</feature>
<dbReference type="PIRSF" id="PIRSF031644">
    <property type="entry name" value="UCP031644"/>
    <property type="match status" value="1"/>
</dbReference>
<sequence length="203" mass="23144">MTKIDLKKELKHLYHPSAKQVSMVDVPPMNFLMIDGQGDPNTSQAYQNAIEALFSVSYTLKFMIKKGAQAIDYGVMPLEGLWWTEDMARFSTDDKNNWLWTAMIMQPEYVTEAFVKEAVEQVTKKKGIAVAAHLRFECFHEGRSAQILHIGPFSAEKPNVDRVHAAIEAHGCRLAGKHHEIYLSDFRKALPEKLKTIIRQPMI</sequence>
<dbReference type="STRING" id="1499966.U14_06015"/>
<keyword evidence="3" id="KW-1185">Reference proteome</keyword>
<organism evidence="2">
    <name type="scientific">Candidatus Moduliflexus flocculans</name>
    <dbReference type="NCBI Taxonomy" id="1499966"/>
    <lineage>
        <taxon>Bacteria</taxon>
        <taxon>Candidatus Moduliflexota</taxon>
        <taxon>Candidatus Moduliflexia</taxon>
        <taxon>Candidatus Moduliflexales</taxon>
        <taxon>Candidatus Moduliflexaceae</taxon>
    </lineage>
</organism>
<gene>
    <name evidence="2" type="ORF">U14_06015</name>
</gene>
<reference evidence="2" key="1">
    <citation type="journal article" date="2015" name="PeerJ">
        <title>First genomic representation of candidate bacterial phylum KSB3 points to enhanced environmental sensing as a trigger of wastewater bulking.</title>
        <authorList>
            <person name="Sekiguchi Y."/>
            <person name="Ohashi A."/>
            <person name="Parks D.H."/>
            <person name="Yamauchi T."/>
            <person name="Tyson G.W."/>
            <person name="Hugenholtz P."/>
        </authorList>
    </citation>
    <scope>NUCLEOTIDE SEQUENCE [LARGE SCALE GENOMIC DNA]</scope>
</reference>
<evidence type="ECO:0000259" key="1">
    <source>
        <dbReference type="Pfam" id="PF06445"/>
    </source>
</evidence>
<dbReference type="InterPro" id="IPR029442">
    <property type="entry name" value="GyrI-like"/>
</dbReference>
<dbReference type="InterPro" id="IPR008319">
    <property type="entry name" value="GyrI-like_CCH_Lin2189-like"/>
</dbReference>
<dbReference type="Proteomes" id="UP000030700">
    <property type="component" value="Unassembled WGS sequence"/>
</dbReference>
<evidence type="ECO:0000313" key="2">
    <source>
        <dbReference type="EMBL" id="GAK54727.1"/>
    </source>
</evidence>
<accession>A0A081BTJ6</accession>
<dbReference type="HOGENOM" id="CLU_083625_0_0_0"/>
<dbReference type="InterPro" id="IPR011256">
    <property type="entry name" value="Reg_factor_effector_dom_sf"/>
</dbReference>
<evidence type="ECO:0000313" key="3">
    <source>
        <dbReference type="Proteomes" id="UP000030700"/>
    </source>
</evidence>
<protein>
    <recommendedName>
        <fullName evidence="1">GyrI-like small molecule binding domain-containing protein</fullName>
    </recommendedName>
</protein>
<dbReference type="EMBL" id="DF820462">
    <property type="protein sequence ID" value="GAK54727.1"/>
    <property type="molecule type" value="Genomic_DNA"/>
</dbReference>
<dbReference type="Pfam" id="PF06445">
    <property type="entry name" value="GyrI-like"/>
    <property type="match status" value="1"/>
</dbReference>
<dbReference type="AlphaFoldDB" id="A0A081BTJ6"/>